<dbReference type="GO" id="GO:0005829">
    <property type="term" value="C:cytosol"/>
    <property type="evidence" value="ECO:0007669"/>
    <property type="project" value="TreeGrafter"/>
</dbReference>
<evidence type="ECO:0000313" key="4">
    <source>
        <dbReference type="Proteomes" id="UP000799441"/>
    </source>
</evidence>
<gene>
    <name evidence="3" type="ORF">K431DRAFT_222609</name>
</gene>
<dbReference type="InterPro" id="IPR036188">
    <property type="entry name" value="FAD/NAD-bd_sf"/>
</dbReference>
<dbReference type="PANTHER" id="PTHR11787:SF4">
    <property type="entry name" value="CHM, RAB ESCORT PROTEIN 1"/>
    <property type="match status" value="1"/>
</dbReference>
<dbReference type="GO" id="GO:0005968">
    <property type="term" value="C:Rab-protein geranylgeranyltransferase complex"/>
    <property type="evidence" value="ECO:0007669"/>
    <property type="project" value="TreeGrafter"/>
</dbReference>
<evidence type="ECO:0000313" key="3">
    <source>
        <dbReference type="EMBL" id="KAF2722248.1"/>
    </source>
</evidence>
<protein>
    <recommendedName>
        <fullName evidence="2">Rab proteins geranylgeranyltransferase</fullName>
    </recommendedName>
</protein>
<sequence length="520" mass="55472">MESLDNTEWDVVIAGTGLPQSLLALSLSRSGKKVLHVDQNENYGGNEAALSLQEAEEWARHHAGASSNATFSEALVQNYTSGQEDAQGKRLGAPRAYNLALAPQVLYAQSSLIPALVSSHIDQQIEFQAVGSFYILQPSTPTFALTRLVRVPSSREDIFSDNGFDLKAKRALMKFLRFIQSHAPSASQGNELTEVEKIMPFTDFLRQRFGLPASSSGPLLALTLSPQPVKEVLTEPALRRLERHMKSMGIFGAGFGAVISKWGGMAEIAQVACRACAVGGGVYCLGNGVSSLSSTRGEHASRQHEVKLTGGEILKASWVAGTSEGLPGIQCDNVASSPAAAFYRSISIVDSPISSLFRPTSEGGVTPAGTIAVIPGKSNTDPPVHLSLHSSDSGECPGGQCVIYGSVLTSSDGGNVRERLEQAVADLLHNVEDQPSPSVLWRMTWKQIALSTDSTSSGSKSLSGSDDNSVLILPDLGLDLSVEDRVLSAIKQAWQRITDSNGEDFLKFESRQATGNEDDE</sequence>
<reference evidence="3" key="1">
    <citation type="journal article" date="2020" name="Stud. Mycol.">
        <title>101 Dothideomycetes genomes: a test case for predicting lifestyles and emergence of pathogens.</title>
        <authorList>
            <person name="Haridas S."/>
            <person name="Albert R."/>
            <person name="Binder M."/>
            <person name="Bloem J."/>
            <person name="Labutti K."/>
            <person name="Salamov A."/>
            <person name="Andreopoulos B."/>
            <person name="Baker S."/>
            <person name="Barry K."/>
            <person name="Bills G."/>
            <person name="Bluhm B."/>
            <person name="Cannon C."/>
            <person name="Castanera R."/>
            <person name="Culley D."/>
            <person name="Daum C."/>
            <person name="Ezra D."/>
            <person name="Gonzalez J."/>
            <person name="Henrissat B."/>
            <person name="Kuo A."/>
            <person name="Liang C."/>
            <person name="Lipzen A."/>
            <person name="Lutzoni F."/>
            <person name="Magnuson J."/>
            <person name="Mondo S."/>
            <person name="Nolan M."/>
            <person name="Ohm R."/>
            <person name="Pangilinan J."/>
            <person name="Park H.-J."/>
            <person name="Ramirez L."/>
            <person name="Alfaro M."/>
            <person name="Sun H."/>
            <person name="Tritt A."/>
            <person name="Yoshinaga Y."/>
            <person name="Zwiers L.-H."/>
            <person name="Turgeon B."/>
            <person name="Goodwin S."/>
            <person name="Spatafora J."/>
            <person name="Crous P."/>
            <person name="Grigoriev I."/>
        </authorList>
    </citation>
    <scope>NUCLEOTIDE SEQUENCE</scope>
    <source>
        <strain evidence="3">CBS 116435</strain>
    </source>
</reference>
<dbReference type="GO" id="GO:0007264">
    <property type="term" value="P:small GTPase-mediated signal transduction"/>
    <property type="evidence" value="ECO:0007669"/>
    <property type="project" value="UniProtKB-UniRule"/>
</dbReference>
<dbReference type="GO" id="GO:0005092">
    <property type="term" value="F:GDP-dissociation inhibitor activity"/>
    <property type="evidence" value="ECO:0007669"/>
    <property type="project" value="UniProtKB-UniRule"/>
</dbReference>
<keyword evidence="4" id="KW-1185">Reference proteome</keyword>
<dbReference type="Gene3D" id="3.30.519.10">
    <property type="entry name" value="Guanine Nucleotide Dissociation Inhibitor, domain 2"/>
    <property type="match status" value="1"/>
</dbReference>
<comment type="similarity">
    <text evidence="1 2">Belongs to the Rab GDI family.</text>
</comment>
<dbReference type="InterPro" id="IPR018203">
    <property type="entry name" value="GDP_dissociation_inhibitor"/>
</dbReference>
<comment type="caution">
    <text evidence="3">The sequence shown here is derived from an EMBL/GenBank/DDBJ whole genome shotgun (WGS) entry which is preliminary data.</text>
</comment>
<dbReference type="PRINTS" id="PR00891">
    <property type="entry name" value="RABGDIREP"/>
</dbReference>
<dbReference type="PANTHER" id="PTHR11787">
    <property type="entry name" value="RAB GDP-DISSOCIATION INHIBITOR"/>
    <property type="match status" value="1"/>
</dbReference>
<evidence type="ECO:0000256" key="1">
    <source>
        <dbReference type="ARBA" id="ARBA00005593"/>
    </source>
</evidence>
<dbReference type="InterPro" id="IPR017230">
    <property type="entry name" value="Mrs6"/>
</dbReference>
<name>A0A9P4UQX5_9PEZI</name>
<dbReference type="AlphaFoldDB" id="A0A9P4UQX5"/>
<evidence type="ECO:0000256" key="2">
    <source>
        <dbReference type="PIRNR" id="PIRNR037514"/>
    </source>
</evidence>
<accession>A0A9P4UQX5</accession>
<dbReference type="SUPFAM" id="SSF51905">
    <property type="entry name" value="FAD/NAD(P)-binding domain"/>
    <property type="match status" value="1"/>
</dbReference>
<dbReference type="GO" id="GO:0005634">
    <property type="term" value="C:nucleus"/>
    <property type="evidence" value="ECO:0007669"/>
    <property type="project" value="TreeGrafter"/>
</dbReference>
<dbReference type="OrthoDB" id="1923006at2759"/>
<dbReference type="PIRSF" id="PIRSF037514">
    <property type="entry name" value="Rab_ger_ger_transf_A_fun"/>
    <property type="match status" value="1"/>
</dbReference>
<dbReference type="Gene3D" id="1.10.405.10">
    <property type="entry name" value="Guanine Nucleotide Dissociation Inhibitor, domain 1"/>
    <property type="match status" value="1"/>
</dbReference>
<dbReference type="EMBL" id="MU003784">
    <property type="protein sequence ID" value="KAF2722248.1"/>
    <property type="molecule type" value="Genomic_DNA"/>
</dbReference>
<dbReference type="Proteomes" id="UP000799441">
    <property type="component" value="Unassembled WGS sequence"/>
</dbReference>
<dbReference type="GO" id="GO:0016192">
    <property type="term" value="P:vesicle-mediated transport"/>
    <property type="evidence" value="ECO:0007669"/>
    <property type="project" value="TreeGrafter"/>
</dbReference>
<proteinExistence type="inferred from homology"/>
<dbReference type="Pfam" id="PF00996">
    <property type="entry name" value="GDI"/>
    <property type="match status" value="1"/>
</dbReference>
<organism evidence="3 4">
    <name type="scientific">Polychaeton citri CBS 116435</name>
    <dbReference type="NCBI Taxonomy" id="1314669"/>
    <lineage>
        <taxon>Eukaryota</taxon>
        <taxon>Fungi</taxon>
        <taxon>Dikarya</taxon>
        <taxon>Ascomycota</taxon>
        <taxon>Pezizomycotina</taxon>
        <taxon>Dothideomycetes</taxon>
        <taxon>Dothideomycetidae</taxon>
        <taxon>Capnodiales</taxon>
        <taxon>Capnodiaceae</taxon>
        <taxon>Polychaeton</taxon>
    </lineage>
</organism>
<dbReference type="Gene3D" id="3.50.50.60">
    <property type="entry name" value="FAD/NAD(P)-binding domain"/>
    <property type="match status" value="1"/>
</dbReference>